<keyword evidence="2" id="KW-1185">Reference proteome</keyword>
<dbReference type="EMBL" id="CM017705">
    <property type="protein sequence ID" value="TYG70887.1"/>
    <property type="molecule type" value="Genomic_DNA"/>
</dbReference>
<protein>
    <submittedName>
        <fullName evidence="1">Uncharacterized protein</fullName>
    </submittedName>
</protein>
<sequence length="120" mass="13626">MPNPSVCFQRILPLQISFLTCNFQILATRSCESKHSPVFPNSHQISWVQDKTCTLPTVSQFHSSVMICTIVFEESEPRKFSFLSLSPSLANVCTSVFACHPICLKRHETKYFCSLFSSIM</sequence>
<name>A0A5D2CMU0_GOSDA</name>
<organism evidence="1 2">
    <name type="scientific">Gossypium darwinii</name>
    <name type="common">Darwin's cotton</name>
    <name type="synonym">Gossypium barbadense var. darwinii</name>
    <dbReference type="NCBI Taxonomy" id="34276"/>
    <lineage>
        <taxon>Eukaryota</taxon>
        <taxon>Viridiplantae</taxon>
        <taxon>Streptophyta</taxon>
        <taxon>Embryophyta</taxon>
        <taxon>Tracheophyta</taxon>
        <taxon>Spermatophyta</taxon>
        <taxon>Magnoliopsida</taxon>
        <taxon>eudicotyledons</taxon>
        <taxon>Gunneridae</taxon>
        <taxon>Pentapetalae</taxon>
        <taxon>rosids</taxon>
        <taxon>malvids</taxon>
        <taxon>Malvales</taxon>
        <taxon>Malvaceae</taxon>
        <taxon>Malvoideae</taxon>
        <taxon>Gossypium</taxon>
    </lineage>
</organism>
<proteinExistence type="predicted"/>
<gene>
    <name evidence="1" type="ORF">ES288_D05G350500v1</name>
</gene>
<dbReference type="AlphaFoldDB" id="A0A5D2CMU0"/>
<reference evidence="1 2" key="1">
    <citation type="submission" date="2019-06" db="EMBL/GenBank/DDBJ databases">
        <title>WGS assembly of Gossypium darwinii.</title>
        <authorList>
            <person name="Chen Z.J."/>
            <person name="Sreedasyam A."/>
            <person name="Ando A."/>
            <person name="Song Q."/>
            <person name="De L."/>
            <person name="Hulse-Kemp A."/>
            <person name="Ding M."/>
            <person name="Ye W."/>
            <person name="Kirkbride R."/>
            <person name="Jenkins J."/>
            <person name="Plott C."/>
            <person name="Lovell J."/>
            <person name="Lin Y.-M."/>
            <person name="Vaughn R."/>
            <person name="Liu B."/>
            <person name="Li W."/>
            <person name="Simpson S."/>
            <person name="Scheffler B."/>
            <person name="Saski C."/>
            <person name="Grover C."/>
            <person name="Hu G."/>
            <person name="Conover J."/>
            <person name="Carlson J."/>
            <person name="Shu S."/>
            <person name="Boston L."/>
            <person name="Williams M."/>
            <person name="Peterson D."/>
            <person name="Mcgee K."/>
            <person name="Jones D."/>
            <person name="Wendel J."/>
            <person name="Stelly D."/>
            <person name="Grimwood J."/>
            <person name="Schmutz J."/>
        </authorList>
    </citation>
    <scope>NUCLEOTIDE SEQUENCE [LARGE SCALE GENOMIC DNA]</scope>
    <source>
        <strain evidence="1">1808015.09</strain>
    </source>
</reference>
<accession>A0A5D2CMU0</accession>
<dbReference type="Proteomes" id="UP000323506">
    <property type="component" value="Chromosome D05"/>
</dbReference>
<evidence type="ECO:0000313" key="2">
    <source>
        <dbReference type="Proteomes" id="UP000323506"/>
    </source>
</evidence>
<evidence type="ECO:0000313" key="1">
    <source>
        <dbReference type="EMBL" id="TYG70887.1"/>
    </source>
</evidence>